<dbReference type="PROSITE" id="PS50828">
    <property type="entry name" value="SMR"/>
    <property type="match status" value="1"/>
</dbReference>
<dbReference type="GO" id="GO:0005634">
    <property type="term" value="C:nucleus"/>
    <property type="evidence" value="ECO:0007669"/>
    <property type="project" value="TreeGrafter"/>
</dbReference>
<sequence length="297" mass="33911">MQLKNTEDEPMLFSDILKIQETAELHKREELKQDFNTKIKDERKVYEIYLETDPFVLDEIFQSQNFEYDTTTEVLEHLELQENSADISIEVIDNWNKSNVSVFGDWTGITAETAAYDQDATDHRKKKKAADKTASELMLQHNNIGLDSTDLGLHELFVHEAISTLSKFLDSKSCIRRCKIITGGGKHSLTGPNIRPAVIQYLEKEGYKFSANNPGFAIVYLHPPGNGAPRNAIHQLVKKLKLVLKLPNQFNDNLKCSIQNKGQLNNKNGIKRKHINGGRMFERFPPSLLITRLNEIM</sequence>
<feature type="domain" description="Smr" evidence="1">
    <location>
        <begin position="151"/>
        <end position="222"/>
    </location>
</feature>
<accession>A0A8T0FDY6</accession>
<proteinExistence type="predicted"/>
<name>A0A8T0FDY6_ARGBR</name>
<evidence type="ECO:0000259" key="1">
    <source>
        <dbReference type="PROSITE" id="PS50828"/>
    </source>
</evidence>
<dbReference type="SMART" id="SM00463">
    <property type="entry name" value="SMR"/>
    <property type="match status" value="1"/>
</dbReference>
<dbReference type="SUPFAM" id="SSF160443">
    <property type="entry name" value="SMR domain-like"/>
    <property type="match status" value="1"/>
</dbReference>
<dbReference type="Gene3D" id="3.30.1370.110">
    <property type="match status" value="1"/>
</dbReference>
<dbReference type="AlphaFoldDB" id="A0A8T0FDY6"/>
<dbReference type="Proteomes" id="UP000807504">
    <property type="component" value="Unassembled WGS sequence"/>
</dbReference>
<dbReference type="PANTHER" id="PTHR46535:SF1">
    <property type="entry name" value="NEDD4-BINDING PROTEIN 2"/>
    <property type="match status" value="1"/>
</dbReference>
<comment type="caution">
    <text evidence="2">The sequence shown here is derived from an EMBL/GenBank/DDBJ whole genome shotgun (WGS) entry which is preliminary data.</text>
</comment>
<dbReference type="GO" id="GO:0004519">
    <property type="term" value="F:endonuclease activity"/>
    <property type="evidence" value="ECO:0007669"/>
    <property type="project" value="TreeGrafter"/>
</dbReference>
<evidence type="ECO:0000313" key="2">
    <source>
        <dbReference type="EMBL" id="KAF8789504.1"/>
    </source>
</evidence>
<evidence type="ECO:0000313" key="3">
    <source>
        <dbReference type="Proteomes" id="UP000807504"/>
    </source>
</evidence>
<dbReference type="InterPro" id="IPR002625">
    <property type="entry name" value="Smr_dom"/>
</dbReference>
<protein>
    <submittedName>
        <fullName evidence="2">NEDD4-binding protein 2 like protein</fullName>
    </submittedName>
</protein>
<dbReference type="EMBL" id="JABXBU010000012">
    <property type="protein sequence ID" value="KAF8789504.1"/>
    <property type="molecule type" value="Genomic_DNA"/>
</dbReference>
<reference evidence="2" key="1">
    <citation type="journal article" date="2020" name="bioRxiv">
        <title>Chromosome-level reference genome of the European wasp spider Argiope bruennichi: a resource for studies on range expansion and evolutionary adaptation.</title>
        <authorList>
            <person name="Sheffer M.M."/>
            <person name="Hoppe A."/>
            <person name="Krehenwinkel H."/>
            <person name="Uhl G."/>
            <person name="Kuss A.W."/>
            <person name="Jensen L."/>
            <person name="Jensen C."/>
            <person name="Gillespie R.G."/>
            <person name="Hoff K.J."/>
            <person name="Prost S."/>
        </authorList>
    </citation>
    <scope>NUCLEOTIDE SEQUENCE</scope>
</reference>
<dbReference type="Pfam" id="PF01713">
    <property type="entry name" value="Smr"/>
    <property type="match status" value="1"/>
</dbReference>
<gene>
    <name evidence="2" type="ORF">HNY73_007437</name>
</gene>
<organism evidence="2 3">
    <name type="scientific">Argiope bruennichi</name>
    <name type="common">Wasp spider</name>
    <name type="synonym">Aranea bruennichi</name>
    <dbReference type="NCBI Taxonomy" id="94029"/>
    <lineage>
        <taxon>Eukaryota</taxon>
        <taxon>Metazoa</taxon>
        <taxon>Ecdysozoa</taxon>
        <taxon>Arthropoda</taxon>
        <taxon>Chelicerata</taxon>
        <taxon>Arachnida</taxon>
        <taxon>Araneae</taxon>
        <taxon>Araneomorphae</taxon>
        <taxon>Entelegynae</taxon>
        <taxon>Araneoidea</taxon>
        <taxon>Araneidae</taxon>
        <taxon>Argiope</taxon>
    </lineage>
</organism>
<dbReference type="InterPro" id="IPR052772">
    <property type="entry name" value="Endo/PolyKinase_Domain-Protein"/>
</dbReference>
<keyword evidence="3" id="KW-1185">Reference proteome</keyword>
<dbReference type="PANTHER" id="PTHR46535">
    <property type="entry name" value="NEDD4-BINDING PROTEIN 2"/>
    <property type="match status" value="1"/>
</dbReference>
<reference evidence="2" key="2">
    <citation type="submission" date="2020-06" db="EMBL/GenBank/DDBJ databases">
        <authorList>
            <person name="Sheffer M."/>
        </authorList>
    </citation>
    <scope>NUCLEOTIDE SEQUENCE</scope>
</reference>
<dbReference type="InterPro" id="IPR036063">
    <property type="entry name" value="Smr_dom_sf"/>
</dbReference>